<keyword evidence="5 15" id="KW-0561">Oxygen transport</keyword>
<evidence type="ECO:0000256" key="11">
    <source>
        <dbReference type="ARBA" id="ARBA00023004"/>
    </source>
</evidence>
<dbReference type="EC" id="1.14.12.17" evidence="15"/>
<dbReference type="InterPro" id="IPR017938">
    <property type="entry name" value="Riboflavin_synthase-like_b-brl"/>
</dbReference>
<reference evidence="19" key="1">
    <citation type="submission" date="2016-11" db="EMBL/GenBank/DDBJ databases">
        <authorList>
            <person name="Varghese N."/>
            <person name="Submissions S."/>
        </authorList>
    </citation>
    <scope>NUCLEOTIDE SEQUENCE [LARGE SCALE GENOMIC DNA]</scope>
    <source>
        <strain evidence="19">CGMCC 1.6496</strain>
    </source>
</reference>
<dbReference type="PROSITE" id="PS01033">
    <property type="entry name" value="GLOBIN"/>
    <property type="match status" value="1"/>
</dbReference>
<dbReference type="GO" id="GO:0019825">
    <property type="term" value="F:oxygen binding"/>
    <property type="evidence" value="ECO:0007669"/>
    <property type="project" value="InterPro"/>
</dbReference>
<dbReference type="HAMAP" id="MF_01252">
    <property type="entry name" value="Hmp"/>
    <property type="match status" value="1"/>
</dbReference>
<comment type="catalytic activity">
    <reaction evidence="13 15">
        <text>2 nitric oxide + NADH + 2 O2 = 2 nitrate + NAD(+) + H(+)</text>
        <dbReference type="Rhea" id="RHEA:19469"/>
        <dbReference type="ChEBI" id="CHEBI:15378"/>
        <dbReference type="ChEBI" id="CHEBI:15379"/>
        <dbReference type="ChEBI" id="CHEBI:16480"/>
        <dbReference type="ChEBI" id="CHEBI:17632"/>
        <dbReference type="ChEBI" id="CHEBI:57540"/>
        <dbReference type="ChEBI" id="CHEBI:57945"/>
        <dbReference type="EC" id="1.14.12.17"/>
    </reaction>
</comment>
<evidence type="ECO:0000256" key="6">
    <source>
        <dbReference type="ARBA" id="ARBA00022630"/>
    </source>
</evidence>
<dbReference type="SUPFAM" id="SSF63380">
    <property type="entry name" value="Riboflavin synthase domain-like"/>
    <property type="match status" value="1"/>
</dbReference>
<keyword evidence="12 15" id="KW-0520">NAD</keyword>
<feature type="binding site" evidence="15">
    <location>
        <position position="197"/>
    </location>
    <ligand>
        <name>FAD</name>
        <dbReference type="ChEBI" id="CHEBI:57692"/>
    </ligand>
</feature>
<evidence type="ECO:0000256" key="9">
    <source>
        <dbReference type="ARBA" id="ARBA00022857"/>
    </source>
</evidence>
<evidence type="ECO:0000256" key="15">
    <source>
        <dbReference type="HAMAP-Rule" id="MF_01252"/>
    </source>
</evidence>
<feature type="binding site" description="proximal binding residue" evidence="15">
    <location>
        <position position="92"/>
    </location>
    <ligand>
        <name>heme b</name>
        <dbReference type="ChEBI" id="CHEBI:60344"/>
    </ligand>
    <ligandPart>
        <name>Fe</name>
        <dbReference type="ChEBI" id="CHEBI:18248"/>
    </ligandPart>
</feature>
<evidence type="ECO:0000259" key="17">
    <source>
        <dbReference type="PROSITE" id="PS51384"/>
    </source>
</evidence>
<dbReference type="Gene3D" id="2.40.30.10">
    <property type="entry name" value="Translation factors"/>
    <property type="match status" value="1"/>
</dbReference>
<evidence type="ECO:0000256" key="12">
    <source>
        <dbReference type="ARBA" id="ARBA00023027"/>
    </source>
</evidence>
<dbReference type="OrthoDB" id="9801223at2"/>
<dbReference type="PANTHER" id="PTHR43396">
    <property type="entry name" value="FLAVOHEMOPROTEIN"/>
    <property type="match status" value="1"/>
</dbReference>
<dbReference type="PROSITE" id="PS51384">
    <property type="entry name" value="FAD_FR"/>
    <property type="match status" value="1"/>
</dbReference>
<evidence type="ECO:0000256" key="3">
    <source>
        <dbReference type="ARBA" id="ARBA00022448"/>
    </source>
</evidence>
<dbReference type="CDD" id="cd14777">
    <property type="entry name" value="Yhb1-globin-like"/>
    <property type="match status" value="1"/>
</dbReference>
<dbReference type="Gene3D" id="1.10.490.10">
    <property type="entry name" value="Globins"/>
    <property type="match status" value="1"/>
</dbReference>
<feature type="site" description="Involved in heme-bound ligand stabilization and O-O bond activation" evidence="15">
    <location>
        <position position="36"/>
    </location>
</feature>
<feature type="active site" description="Charge relay system" evidence="15">
    <location>
        <position position="144"/>
    </location>
</feature>
<evidence type="ECO:0000259" key="16">
    <source>
        <dbReference type="PROSITE" id="PS01033"/>
    </source>
</evidence>
<name>A0A1M5W9Z7_9BACI</name>
<feature type="binding site" evidence="15">
    <location>
        <begin position="400"/>
        <end position="403"/>
    </location>
    <ligand>
        <name>FAD</name>
        <dbReference type="ChEBI" id="CHEBI:57692"/>
    </ligand>
</feature>
<dbReference type="AlphaFoldDB" id="A0A1M5W9Z7"/>
<evidence type="ECO:0000256" key="1">
    <source>
        <dbReference type="ARBA" id="ARBA00006401"/>
    </source>
</evidence>
<feature type="site" description="Influences the redox potential of the prosthetic heme and FAD groups" evidence="15">
    <location>
        <position position="91"/>
    </location>
</feature>
<keyword evidence="18" id="KW-0223">Dioxygenase</keyword>
<dbReference type="GO" id="GO:0046210">
    <property type="term" value="P:nitric oxide catabolic process"/>
    <property type="evidence" value="ECO:0007669"/>
    <property type="project" value="TreeGrafter"/>
</dbReference>
<evidence type="ECO:0000256" key="7">
    <source>
        <dbReference type="ARBA" id="ARBA00022723"/>
    </source>
</evidence>
<keyword evidence="4 15" id="KW-0349">Heme</keyword>
<keyword evidence="19" id="KW-1185">Reference proteome</keyword>
<keyword evidence="9 15" id="KW-0521">NADP</keyword>
<dbReference type="InterPro" id="IPR023950">
    <property type="entry name" value="Hmp"/>
</dbReference>
<evidence type="ECO:0000256" key="5">
    <source>
        <dbReference type="ARBA" id="ARBA00022621"/>
    </source>
</evidence>
<keyword evidence="11 15" id="KW-0408">Iron</keyword>
<dbReference type="EMBL" id="FQXD01000015">
    <property type="protein sequence ID" value="SHH84258.1"/>
    <property type="molecule type" value="Genomic_DNA"/>
</dbReference>
<accession>A0A1M5W9Z7</accession>
<dbReference type="InterPro" id="IPR000971">
    <property type="entry name" value="Globin"/>
</dbReference>
<evidence type="ECO:0000256" key="2">
    <source>
        <dbReference type="ARBA" id="ARBA00008414"/>
    </source>
</evidence>
<dbReference type="GO" id="GO:0008941">
    <property type="term" value="F:nitric oxide dioxygenase NAD(P)H activity"/>
    <property type="evidence" value="ECO:0007669"/>
    <property type="project" value="UniProtKB-UniRule"/>
</dbReference>
<keyword evidence="7 15" id="KW-0479">Metal-binding</keyword>
<dbReference type="Pfam" id="PF00970">
    <property type="entry name" value="FAD_binding_6"/>
    <property type="match status" value="1"/>
</dbReference>
<keyword evidence="6 15" id="KW-0285">Flavoprotein</keyword>
<dbReference type="GO" id="GO:0071949">
    <property type="term" value="F:FAD binding"/>
    <property type="evidence" value="ECO:0007669"/>
    <property type="project" value="InterPro"/>
</dbReference>
<feature type="site" description="Influences the redox potential of the prosthetic heme and FAD groups" evidence="15">
    <location>
        <position position="399"/>
    </location>
</feature>
<evidence type="ECO:0000313" key="19">
    <source>
        <dbReference type="Proteomes" id="UP000184079"/>
    </source>
</evidence>
<dbReference type="FunFam" id="1.10.490.10:FF:000003">
    <property type="entry name" value="Flavohemoprotein"/>
    <property type="match status" value="1"/>
</dbReference>
<feature type="binding site" evidence="15">
    <location>
        <begin position="283"/>
        <end position="288"/>
    </location>
    <ligand>
        <name>NADP(+)</name>
        <dbReference type="ChEBI" id="CHEBI:58349"/>
    </ligand>
</feature>
<comment type="function">
    <text evidence="15">Is involved in NO detoxification in an aerobic process, termed nitric oxide dioxygenase (NOD) reaction that utilizes O(2) and NAD(P)H to convert NO to nitrate, which protects the bacterium from various noxious nitrogen compounds. Therefore, plays a central role in the inducible response to nitrosative stress.</text>
</comment>
<feature type="binding site" evidence="15">
    <location>
        <begin position="213"/>
        <end position="216"/>
    </location>
    <ligand>
        <name>FAD</name>
        <dbReference type="ChEBI" id="CHEBI:57692"/>
    </ligand>
</feature>
<evidence type="ECO:0000256" key="4">
    <source>
        <dbReference type="ARBA" id="ARBA00022617"/>
    </source>
</evidence>
<gene>
    <name evidence="15" type="primary">hmp</name>
    <name evidence="18" type="ORF">SAMN05421807_11572</name>
</gene>
<comment type="catalytic activity">
    <reaction evidence="14 15">
        <text>2 nitric oxide + NADPH + 2 O2 = 2 nitrate + NADP(+) + H(+)</text>
        <dbReference type="Rhea" id="RHEA:19465"/>
        <dbReference type="ChEBI" id="CHEBI:15378"/>
        <dbReference type="ChEBI" id="CHEBI:15379"/>
        <dbReference type="ChEBI" id="CHEBI:16480"/>
        <dbReference type="ChEBI" id="CHEBI:17632"/>
        <dbReference type="ChEBI" id="CHEBI:57783"/>
        <dbReference type="ChEBI" id="CHEBI:58349"/>
        <dbReference type="EC" id="1.14.12.17"/>
    </reaction>
</comment>
<comment type="domain">
    <text evidence="15">Consists of two distinct domains; an N-terminal heme-containing oxygen-binding domain and a C-terminal reductase domain with binding sites for FAD and NAD(P)H.</text>
</comment>
<comment type="similarity">
    <text evidence="1 15">In the C-terminal section; belongs to the flavoprotein pyridine nucleotide cytochrome reductase family.</text>
</comment>
<dbReference type="InterPro" id="IPR008333">
    <property type="entry name" value="Cbr1-like_FAD-bd_dom"/>
</dbReference>
<sequence length="410" mass="46123">METTAKTKLDEQSKQLIKATVPILQKQGTAITKRFYQLMLSNHPELNHLFNQTNQRRGDQPIALANTVYAAAANIDQLEKIVPHVRQIAHKHRSLNVKPDQYPIVGKYLLLAMKDVLGDVASDEIIAAWEKAYSIIAQLFIDMEQQLYEEAEAQTGGWTGFRNFKVIQKIKESDVITSFYLQPEDGLAIPDFFPGQYITLKAEIPEEPYTHLRQYSLSTSPNKDHYRISVKREAGDAKTPNGKVSNFLHESVNEGSVLPLTAPAGDFFLNRNDNRPIVLLSGGVGITPMMSMLETVIHTQPNRKVVFIHAAKSGNYHAFKDRVNTISKQHTNVSSYTLYSQPENEHPCDVNGYISYNWLHSVLPTTNASFYFCGPKGFMQTTLLILKQLHVDDADIHYEVFGPAADMSAS</sequence>
<dbReference type="Proteomes" id="UP000184079">
    <property type="component" value="Unassembled WGS sequence"/>
</dbReference>
<dbReference type="GO" id="GO:0009636">
    <property type="term" value="P:response to toxic substance"/>
    <property type="evidence" value="ECO:0007669"/>
    <property type="project" value="UniProtKB-KW"/>
</dbReference>
<dbReference type="InterPro" id="IPR017927">
    <property type="entry name" value="FAD-bd_FR_type"/>
</dbReference>
<evidence type="ECO:0000313" key="18">
    <source>
        <dbReference type="EMBL" id="SHH84258.1"/>
    </source>
</evidence>
<dbReference type="GO" id="GO:0071500">
    <property type="term" value="P:cellular response to nitrosative stress"/>
    <property type="evidence" value="ECO:0007669"/>
    <property type="project" value="TreeGrafter"/>
</dbReference>
<dbReference type="Pfam" id="PF00042">
    <property type="entry name" value="Globin"/>
    <property type="match status" value="1"/>
</dbReference>
<dbReference type="Pfam" id="PF00175">
    <property type="entry name" value="NAD_binding_1"/>
    <property type="match status" value="1"/>
</dbReference>
<evidence type="ECO:0000256" key="14">
    <source>
        <dbReference type="ARBA" id="ARBA00049433"/>
    </source>
</evidence>
<comment type="similarity">
    <text evidence="2 15">Belongs to the globin family. Two-domain flavohemoproteins subfamily.</text>
</comment>
<dbReference type="RefSeq" id="WP_073011627.1">
    <property type="nucleotide sequence ID" value="NZ_FQXD01000015.1"/>
</dbReference>
<evidence type="ECO:0000256" key="10">
    <source>
        <dbReference type="ARBA" id="ARBA00023002"/>
    </source>
</evidence>
<organism evidence="18 19">
    <name type="scientific">Virgibacillus chiguensis</name>
    <dbReference type="NCBI Taxonomy" id="411959"/>
    <lineage>
        <taxon>Bacteria</taxon>
        <taxon>Bacillati</taxon>
        <taxon>Bacillota</taxon>
        <taxon>Bacilli</taxon>
        <taxon>Bacillales</taxon>
        <taxon>Bacillaceae</taxon>
        <taxon>Virgibacillus</taxon>
    </lineage>
</organism>
<protein>
    <recommendedName>
        <fullName evidence="15">Flavohemoprotein</fullName>
    </recommendedName>
    <alternativeName>
        <fullName evidence="15">Flavohemoglobin</fullName>
    </alternativeName>
    <alternativeName>
        <fullName evidence="15">Hemoglobin-like protein</fullName>
    </alternativeName>
    <alternativeName>
        <fullName evidence="15">Nitric oxide dioxygenase</fullName>
        <shortName evidence="15">NO oxygenase</shortName>
        <shortName evidence="15">NOD</shortName>
        <ecNumber evidence="15">1.14.12.17</ecNumber>
    </alternativeName>
</protein>
<dbReference type="InterPro" id="IPR012292">
    <property type="entry name" value="Globin/Proto"/>
</dbReference>
<dbReference type="GO" id="GO:0005344">
    <property type="term" value="F:oxygen carrier activity"/>
    <property type="evidence" value="ECO:0007669"/>
    <property type="project" value="UniProtKB-UniRule"/>
</dbReference>
<dbReference type="CDD" id="cd06184">
    <property type="entry name" value="flavohem_like_fad_nad_binding"/>
    <property type="match status" value="1"/>
</dbReference>
<dbReference type="Gene3D" id="3.40.50.80">
    <property type="entry name" value="Nucleotide-binding domain of ferredoxin-NADP reductase (FNR) module"/>
    <property type="match status" value="1"/>
</dbReference>
<dbReference type="SUPFAM" id="SSF46458">
    <property type="entry name" value="Globin-like"/>
    <property type="match status" value="1"/>
</dbReference>
<feature type="active site" description="Charge relay system" evidence="15">
    <location>
        <position position="102"/>
    </location>
</feature>
<proteinExistence type="inferred from homology"/>
<keyword evidence="10 15" id="KW-0560">Oxidoreductase</keyword>
<dbReference type="NCBIfam" id="NF009805">
    <property type="entry name" value="PRK13289.1"/>
    <property type="match status" value="1"/>
</dbReference>
<feature type="domain" description="Globin" evidence="16">
    <location>
        <begin position="8"/>
        <end position="145"/>
    </location>
</feature>
<evidence type="ECO:0000256" key="13">
    <source>
        <dbReference type="ARBA" id="ARBA00048649"/>
    </source>
</evidence>
<dbReference type="FunFam" id="2.40.30.10:FF:000034">
    <property type="entry name" value="Flavohemoprotein"/>
    <property type="match status" value="1"/>
</dbReference>
<comment type="cofactor">
    <cofactor evidence="15">
        <name>heme b</name>
        <dbReference type="ChEBI" id="CHEBI:60344"/>
    </cofactor>
    <text evidence="15">Binds 1 heme b (iron(II)-protoporphyrin IX) group per subunit.</text>
</comment>
<feature type="region of interest" description="Reductase" evidence="15">
    <location>
        <begin position="156"/>
        <end position="410"/>
    </location>
</feature>
<keyword evidence="3 15" id="KW-0813">Transport</keyword>
<evidence type="ECO:0000256" key="8">
    <source>
        <dbReference type="ARBA" id="ARBA00022827"/>
    </source>
</evidence>
<dbReference type="GO" id="GO:0046872">
    <property type="term" value="F:metal ion binding"/>
    <property type="evidence" value="ECO:0007669"/>
    <property type="project" value="UniProtKB-KW"/>
</dbReference>
<dbReference type="InterPro" id="IPR001433">
    <property type="entry name" value="OxRdtase_FAD/NAD-bd"/>
</dbReference>
<dbReference type="PANTHER" id="PTHR43396:SF3">
    <property type="entry name" value="FLAVOHEMOPROTEIN"/>
    <property type="match status" value="1"/>
</dbReference>
<dbReference type="InterPro" id="IPR039261">
    <property type="entry name" value="FNR_nucleotide-bd"/>
</dbReference>
<comment type="cofactor">
    <cofactor evidence="15">
        <name>FAD</name>
        <dbReference type="ChEBI" id="CHEBI:57692"/>
    </cofactor>
    <text evidence="15">Binds 1 FAD per subunit.</text>
</comment>
<keyword evidence="15" id="KW-0216">Detoxification</keyword>
<feature type="domain" description="FAD-binding FR-type" evidence="17">
    <location>
        <begin position="159"/>
        <end position="270"/>
    </location>
</feature>
<keyword evidence="8 15" id="KW-0274">FAD</keyword>
<dbReference type="InterPro" id="IPR009050">
    <property type="entry name" value="Globin-like_sf"/>
</dbReference>
<dbReference type="FunFam" id="3.40.50.80:FF:000010">
    <property type="entry name" value="Flavohemoprotein"/>
    <property type="match status" value="1"/>
</dbReference>
<dbReference type="GO" id="GO:0020037">
    <property type="term" value="F:heme binding"/>
    <property type="evidence" value="ECO:0007669"/>
    <property type="project" value="InterPro"/>
</dbReference>
<dbReference type="SUPFAM" id="SSF52343">
    <property type="entry name" value="Ferredoxin reductase-like, C-terminal NADP-linked domain"/>
    <property type="match status" value="1"/>
</dbReference>